<evidence type="ECO:0000256" key="4">
    <source>
        <dbReference type="ARBA" id="ARBA00022679"/>
    </source>
</evidence>
<dbReference type="InterPro" id="IPR020806">
    <property type="entry name" value="PKS_PP-bd"/>
</dbReference>
<dbReference type="Proteomes" id="UP001168990">
    <property type="component" value="Unassembled WGS sequence"/>
</dbReference>
<dbReference type="GO" id="GO:0016297">
    <property type="term" value="F:fatty acyl-[ACP] hydrolase activity"/>
    <property type="evidence" value="ECO:0007669"/>
    <property type="project" value="UniProtKB-EC"/>
</dbReference>
<comment type="caution">
    <text evidence="6">The sequence shown here is derived from an EMBL/GenBank/DDBJ whole genome shotgun (WGS) entry which is preliminary data.</text>
</comment>
<dbReference type="SMART" id="SM00823">
    <property type="entry name" value="PKS_PP"/>
    <property type="match status" value="1"/>
</dbReference>
<sequence>MMATGKLAKEIVAKTRVQEGNVRGFEYSGVDSSGRRVMGLISFQALANQAIIDRNLSWYVPNDWTLEDAATVPCVYATCYYALYVNGNMKKNDKVLIHAGSGGVGQAAIQLALNEGCEVFTTVGTAEKRQFIRERFPQIPDNHIGNSRDTSFEQLILEQTNGRGVDIVLNSLAEEKLQASIRCLGMCGKFLEIGKFDIENDSQLGMAMFLKEISFHGIFLDKLFDATPERKIHLKELLQKGLDNGLIKPLTRTVFSKDQIEEAFRYMGAGKHIGKVIIKILDEKNLHDISIPALPQYYCLKDRSYVILGGLGGFGLELADWLVLRGARNLILTSRSGFKNGYQRMRVNLWRSYGARVVIVSGKDAADRKDCTEILKAAIDLAPIDAIFNLAVVLKDSLWENQTSSQFVESFKPKAWSTKNLDDLSRKLCPQLRHFVVFSSVSCGRGNAGQTNYGMSNSVMERICETRVANGLPALAIQWGAIGDVGLVADMQNNNEELIIGGTLQQKISSCLQELNGFLTQDSPIVSSMVVAEKKISGSNSLNIVDTVLNIMNVKDLKAISNQTPLAELGMDSMMAVEIKQTLEREFDIFLTAQDVRGLSFAKLLEINSNNAIERNTNSRNTSGEETMKGLQLLIRLLETNTTNTGVQMKLQTKRETGKQKVFLIPGIEGYGSIFSDLAGKIESPATCLQLDNTQTDYLSIPDIANQLLPHVLLENQGRRYFMIVGYSFGSLIAIELARKLEAEGLMGKLILIDGAPELMTVIKNQQLAASSNEELETNLLVGIMDMVVPALSKELSANLQQCTSWQEKLDKFMAYIPTKSSMSSAEHQRNIYTSIYKRLIALGKYDISNLSPLRTPILLLKPSTATVKNLPHDYGLNKVTREKVEVYTIEGNHSTILDNMKIAMAINGEPLEDAEEFKASIMEDKNITSL</sequence>
<dbReference type="GO" id="GO:0031177">
    <property type="term" value="F:phosphopantetheine binding"/>
    <property type="evidence" value="ECO:0007669"/>
    <property type="project" value="InterPro"/>
</dbReference>
<gene>
    <name evidence="6" type="ORF">PV328_000030</name>
</gene>
<dbReference type="AlphaFoldDB" id="A0AA39FUD5"/>
<dbReference type="CDD" id="cd08954">
    <property type="entry name" value="KR_1_FAS_SDR_x"/>
    <property type="match status" value="1"/>
</dbReference>
<dbReference type="PANTHER" id="PTHR43775">
    <property type="entry name" value="FATTY ACID SYNTHASE"/>
    <property type="match status" value="1"/>
</dbReference>
<dbReference type="EC" id="3.1.2.14" evidence="1"/>
<dbReference type="GO" id="GO:0004312">
    <property type="term" value="F:fatty acid synthase activity"/>
    <property type="evidence" value="ECO:0007669"/>
    <property type="project" value="TreeGrafter"/>
</dbReference>
<dbReference type="Gene3D" id="3.40.50.1820">
    <property type="entry name" value="alpha/beta hydrolase"/>
    <property type="match status" value="1"/>
</dbReference>
<dbReference type="GO" id="GO:0006633">
    <property type="term" value="P:fatty acid biosynthetic process"/>
    <property type="evidence" value="ECO:0007669"/>
    <property type="project" value="TreeGrafter"/>
</dbReference>
<dbReference type="Gene3D" id="3.40.50.720">
    <property type="entry name" value="NAD(P)-binding Rossmann-like Domain"/>
    <property type="match status" value="1"/>
</dbReference>
<dbReference type="Gene3D" id="1.10.1200.10">
    <property type="entry name" value="ACP-like"/>
    <property type="match status" value="1"/>
</dbReference>
<name>A0AA39FUD5_9HYME</name>
<accession>A0AA39FUD5</accession>
<dbReference type="InterPro" id="IPR036291">
    <property type="entry name" value="NAD(P)-bd_dom_sf"/>
</dbReference>
<organism evidence="6 7">
    <name type="scientific">Microctonus aethiopoides</name>
    <dbReference type="NCBI Taxonomy" id="144406"/>
    <lineage>
        <taxon>Eukaryota</taxon>
        <taxon>Metazoa</taxon>
        <taxon>Ecdysozoa</taxon>
        <taxon>Arthropoda</taxon>
        <taxon>Hexapoda</taxon>
        <taxon>Insecta</taxon>
        <taxon>Pterygota</taxon>
        <taxon>Neoptera</taxon>
        <taxon>Endopterygota</taxon>
        <taxon>Hymenoptera</taxon>
        <taxon>Apocrita</taxon>
        <taxon>Ichneumonoidea</taxon>
        <taxon>Braconidae</taxon>
        <taxon>Euphorinae</taxon>
        <taxon>Microctonus</taxon>
    </lineage>
</organism>
<evidence type="ECO:0000256" key="3">
    <source>
        <dbReference type="ARBA" id="ARBA00022553"/>
    </source>
</evidence>
<dbReference type="InterPro" id="IPR009081">
    <property type="entry name" value="PP-bd_ACP"/>
</dbReference>
<dbReference type="InterPro" id="IPR050091">
    <property type="entry name" value="PKS_NRPS_Biosynth_Enz"/>
</dbReference>
<dbReference type="Pfam" id="PF13602">
    <property type="entry name" value="ADH_zinc_N_2"/>
    <property type="match status" value="1"/>
</dbReference>
<reference evidence="6" key="1">
    <citation type="journal article" date="2023" name="bioRxiv">
        <title>Scaffold-level genome assemblies of two parasitoid biocontrol wasps reveal the parthenogenesis mechanism and an associated novel virus.</title>
        <authorList>
            <person name="Inwood S."/>
            <person name="Skelly J."/>
            <person name="Guhlin J."/>
            <person name="Harrop T."/>
            <person name="Goldson S."/>
            <person name="Dearden P."/>
        </authorList>
    </citation>
    <scope>NUCLEOTIDE SEQUENCE</scope>
    <source>
        <strain evidence="6">Irish</strain>
        <tissue evidence="6">Whole body</tissue>
    </source>
</reference>
<dbReference type="SMART" id="SM00829">
    <property type="entry name" value="PKS_ER"/>
    <property type="match status" value="1"/>
</dbReference>
<dbReference type="Pfam" id="PF00975">
    <property type="entry name" value="Thioesterase"/>
    <property type="match status" value="1"/>
</dbReference>
<evidence type="ECO:0000259" key="5">
    <source>
        <dbReference type="PROSITE" id="PS50075"/>
    </source>
</evidence>
<evidence type="ECO:0000313" key="7">
    <source>
        <dbReference type="Proteomes" id="UP001168990"/>
    </source>
</evidence>
<proteinExistence type="predicted"/>
<dbReference type="EMBL" id="JAQQBS010000001">
    <property type="protein sequence ID" value="KAK0175828.1"/>
    <property type="molecule type" value="Genomic_DNA"/>
</dbReference>
<dbReference type="SMART" id="SM00822">
    <property type="entry name" value="PKS_KR"/>
    <property type="match status" value="1"/>
</dbReference>
<dbReference type="SUPFAM" id="SSF47336">
    <property type="entry name" value="ACP-like"/>
    <property type="match status" value="1"/>
</dbReference>
<feature type="domain" description="Carrier" evidence="5">
    <location>
        <begin position="539"/>
        <end position="621"/>
    </location>
</feature>
<dbReference type="InterPro" id="IPR001031">
    <property type="entry name" value="Thioesterase"/>
</dbReference>
<keyword evidence="2" id="KW-0596">Phosphopantetheine</keyword>
<dbReference type="PROSITE" id="PS50075">
    <property type="entry name" value="CARRIER"/>
    <property type="match status" value="1"/>
</dbReference>
<dbReference type="FunFam" id="3.40.50.720:FF:000209">
    <property type="entry name" value="Polyketide synthase Pks12"/>
    <property type="match status" value="1"/>
</dbReference>
<dbReference type="InterPro" id="IPR013968">
    <property type="entry name" value="PKS_KR"/>
</dbReference>
<dbReference type="InterPro" id="IPR020843">
    <property type="entry name" value="ER"/>
</dbReference>
<dbReference type="Pfam" id="PF00550">
    <property type="entry name" value="PP-binding"/>
    <property type="match status" value="1"/>
</dbReference>
<evidence type="ECO:0000313" key="6">
    <source>
        <dbReference type="EMBL" id="KAK0175828.1"/>
    </source>
</evidence>
<dbReference type="PANTHER" id="PTHR43775:SF23">
    <property type="entry name" value="FATTY ACID SYNTHASE 3"/>
    <property type="match status" value="1"/>
</dbReference>
<dbReference type="InterPro" id="IPR057326">
    <property type="entry name" value="KR_dom"/>
</dbReference>
<evidence type="ECO:0000256" key="2">
    <source>
        <dbReference type="ARBA" id="ARBA00022450"/>
    </source>
</evidence>
<evidence type="ECO:0000256" key="1">
    <source>
        <dbReference type="ARBA" id="ARBA00012480"/>
    </source>
</evidence>
<dbReference type="InterPro" id="IPR036736">
    <property type="entry name" value="ACP-like_sf"/>
</dbReference>
<dbReference type="CDD" id="cd05195">
    <property type="entry name" value="enoyl_red"/>
    <property type="match status" value="1"/>
</dbReference>
<dbReference type="GO" id="GO:0016491">
    <property type="term" value="F:oxidoreductase activity"/>
    <property type="evidence" value="ECO:0007669"/>
    <property type="project" value="InterPro"/>
</dbReference>
<protein>
    <recommendedName>
        <fullName evidence="1">oleoyl-[acyl-carrier-protein] hydrolase</fullName>
        <ecNumber evidence="1">3.1.2.14</ecNumber>
    </recommendedName>
</protein>
<dbReference type="InterPro" id="IPR029058">
    <property type="entry name" value="AB_hydrolase_fold"/>
</dbReference>
<dbReference type="SUPFAM" id="SSF51735">
    <property type="entry name" value="NAD(P)-binding Rossmann-fold domains"/>
    <property type="match status" value="2"/>
</dbReference>
<dbReference type="Gene3D" id="3.90.180.10">
    <property type="entry name" value="Medium-chain alcohol dehydrogenases, catalytic domain"/>
    <property type="match status" value="1"/>
</dbReference>
<reference evidence="6" key="2">
    <citation type="submission" date="2023-03" db="EMBL/GenBank/DDBJ databases">
        <authorList>
            <person name="Inwood S.N."/>
            <person name="Skelly J.G."/>
            <person name="Guhlin J."/>
            <person name="Harrop T.W.R."/>
            <person name="Goldson S.G."/>
            <person name="Dearden P.K."/>
        </authorList>
    </citation>
    <scope>NUCLEOTIDE SEQUENCE</scope>
    <source>
        <strain evidence="6">Irish</strain>
        <tissue evidence="6">Whole body</tissue>
    </source>
</reference>
<dbReference type="Pfam" id="PF08659">
    <property type="entry name" value="KR"/>
    <property type="match status" value="1"/>
</dbReference>
<keyword evidence="4" id="KW-0808">Transferase</keyword>
<keyword evidence="3" id="KW-0597">Phosphoprotein</keyword>
<keyword evidence="7" id="KW-1185">Reference proteome</keyword>
<dbReference type="SUPFAM" id="SSF53474">
    <property type="entry name" value="alpha/beta-Hydrolases"/>
    <property type="match status" value="1"/>
</dbReference>